<sequence length="211" mass="24639">MAAKRFLILLMSSPYLLLAVVVFKFRVKTVIDDYYKCIEYIRFSSRNENAISLFLIDVLRVAEDHRQLLHRGVDPVAILRTIYLRLFKNIRQGASTIDQQFVRTITKRYEKTVRRKIREQVLAILVRQASTADDICKAYISCCYFGYGTYGIAKLIKTHASVSDFDIAARVKYPFKKNVDELTEGKFNRRAIYISYLCKVNPNRVSIFLRK</sequence>
<dbReference type="InterPro" id="IPR001264">
    <property type="entry name" value="Glyco_trans_51"/>
</dbReference>
<dbReference type="RefSeq" id="WP_223074735.1">
    <property type="nucleotide sequence ID" value="NZ_JADMNK010000005.1"/>
</dbReference>
<evidence type="ECO:0000256" key="2">
    <source>
        <dbReference type="ARBA" id="ARBA00022679"/>
    </source>
</evidence>
<keyword evidence="5" id="KW-1185">Reference proteome</keyword>
<organism evidence="4 5">
    <name type="scientific">Leclercia barmai</name>
    <dbReference type="NCBI Taxonomy" id="2785629"/>
    <lineage>
        <taxon>Bacteria</taxon>
        <taxon>Pseudomonadati</taxon>
        <taxon>Pseudomonadota</taxon>
        <taxon>Gammaproteobacteria</taxon>
        <taxon>Enterobacterales</taxon>
        <taxon>Enterobacteriaceae</taxon>
        <taxon>Leclercia</taxon>
    </lineage>
</organism>
<dbReference type="Gene3D" id="1.10.3810.10">
    <property type="entry name" value="Biosynthetic peptidoglycan transglycosylase-like"/>
    <property type="match status" value="1"/>
</dbReference>
<reference evidence="4 5" key="1">
    <citation type="submission" date="2020-11" db="EMBL/GenBank/DDBJ databases">
        <title>Draft Genome of Enterobacter sp. strain EMC7.</title>
        <authorList>
            <person name="Barman P."/>
            <person name="Sinha S."/>
            <person name="Sen S."/>
            <person name="Chakraborty R."/>
        </authorList>
    </citation>
    <scope>NUCLEOTIDE SEQUENCE [LARGE SCALE GENOMIC DNA]</scope>
    <source>
        <strain evidence="4 5">EMC7</strain>
    </source>
</reference>
<dbReference type="SUPFAM" id="SSF53955">
    <property type="entry name" value="Lysozyme-like"/>
    <property type="match status" value="1"/>
</dbReference>
<name>A0ABS7RZW4_9ENTR</name>
<dbReference type="PANTHER" id="PTHR32282">
    <property type="entry name" value="BINDING PROTEIN TRANSPEPTIDASE, PUTATIVE-RELATED"/>
    <property type="match status" value="1"/>
</dbReference>
<evidence type="ECO:0000259" key="3">
    <source>
        <dbReference type="Pfam" id="PF00912"/>
    </source>
</evidence>
<evidence type="ECO:0000313" key="5">
    <source>
        <dbReference type="Proteomes" id="UP000706580"/>
    </source>
</evidence>
<proteinExistence type="predicted"/>
<dbReference type="Pfam" id="PF00912">
    <property type="entry name" value="Transgly"/>
    <property type="match status" value="1"/>
</dbReference>
<dbReference type="EMBL" id="JADMNK010000005">
    <property type="protein sequence ID" value="MBZ0058563.1"/>
    <property type="molecule type" value="Genomic_DNA"/>
</dbReference>
<gene>
    <name evidence="4" type="ORF">ITX56_12215</name>
</gene>
<dbReference type="InterPro" id="IPR050396">
    <property type="entry name" value="Glycosyltr_51/Transpeptidase"/>
</dbReference>
<comment type="pathway">
    <text evidence="1">Cell wall biogenesis; peptidoglycan biosynthesis.</text>
</comment>
<evidence type="ECO:0000256" key="1">
    <source>
        <dbReference type="ARBA" id="ARBA00004752"/>
    </source>
</evidence>
<feature type="domain" description="Glycosyl transferase family 51" evidence="3">
    <location>
        <begin position="49"/>
        <end position="154"/>
    </location>
</feature>
<evidence type="ECO:0000313" key="4">
    <source>
        <dbReference type="EMBL" id="MBZ0058563.1"/>
    </source>
</evidence>
<dbReference type="Proteomes" id="UP000706580">
    <property type="component" value="Unassembled WGS sequence"/>
</dbReference>
<keyword evidence="2" id="KW-0808">Transferase</keyword>
<comment type="caution">
    <text evidence="4">The sequence shown here is derived from an EMBL/GenBank/DDBJ whole genome shotgun (WGS) entry which is preliminary data.</text>
</comment>
<dbReference type="PANTHER" id="PTHR32282:SF33">
    <property type="entry name" value="PEPTIDOGLYCAN GLYCOSYLTRANSFERASE"/>
    <property type="match status" value="1"/>
</dbReference>
<protein>
    <submittedName>
        <fullName evidence="4">Transglycosylase domain-containing protein</fullName>
    </submittedName>
</protein>
<dbReference type="InterPro" id="IPR023346">
    <property type="entry name" value="Lysozyme-like_dom_sf"/>
</dbReference>
<dbReference type="InterPro" id="IPR036950">
    <property type="entry name" value="PBP_transglycosylase"/>
</dbReference>
<accession>A0ABS7RZW4</accession>